<dbReference type="OrthoDB" id="7858030at2"/>
<dbReference type="RefSeq" id="WP_089886219.1">
    <property type="nucleotide sequence ID" value="NZ_FNPF01000028.1"/>
</dbReference>
<name>A0A1H3NPI6_9RHOB</name>
<dbReference type="EMBL" id="FNPF01000028">
    <property type="protein sequence ID" value="SDY90708.1"/>
    <property type="molecule type" value="Genomic_DNA"/>
</dbReference>
<sequence length="339" mass="38698">METFASLLNAFNEQKKEAENLLLQDCKALWEAGEHLPMELLKRFGWSGKGNEWLENHHPFFAVYEATTQIETAFKILVQARASLVELYGHYHAGLMYDGFELSEEIAWKATHESFKYVFAASALVQAYRRFLNFGEVDKEGYDRVFSRAFPDTELMAFVQKLRNCYGHQMLLEVSPVGTVSYGDDIKVESGLTFDRVKLLALKDAWNADAKRFIERSDKLNVLEIVGKYHRMASELFEGYGSATGVIHTVGFREIARCKQAITSAGKIISLGIILQSAKQRAVDPYAHLAKHFTKNELEKIRCLPSHSREQVDYMVALRDPLGLCDDKLRAELYELFEC</sequence>
<protein>
    <submittedName>
        <fullName evidence="1">Uncharacterized protein</fullName>
    </submittedName>
</protein>
<organism evidence="1 2">
    <name type="scientific">Citreimonas salinaria</name>
    <dbReference type="NCBI Taxonomy" id="321339"/>
    <lineage>
        <taxon>Bacteria</taxon>
        <taxon>Pseudomonadati</taxon>
        <taxon>Pseudomonadota</taxon>
        <taxon>Alphaproteobacteria</taxon>
        <taxon>Rhodobacterales</taxon>
        <taxon>Roseobacteraceae</taxon>
        <taxon>Citreimonas</taxon>
    </lineage>
</organism>
<reference evidence="1 2" key="1">
    <citation type="submission" date="2016-10" db="EMBL/GenBank/DDBJ databases">
        <authorList>
            <person name="de Groot N.N."/>
        </authorList>
    </citation>
    <scope>NUCLEOTIDE SEQUENCE [LARGE SCALE GENOMIC DNA]</scope>
    <source>
        <strain evidence="1 2">DSM 26880</strain>
    </source>
</reference>
<proteinExistence type="predicted"/>
<keyword evidence="2" id="KW-1185">Reference proteome</keyword>
<evidence type="ECO:0000313" key="1">
    <source>
        <dbReference type="EMBL" id="SDY90708.1"/>
    </source>
</evidence>
<evidence type="ECO:0000313" key="2">
    <source>
        <dbReference type="Proteomes" id="UP000199286"/>
    </source>
</evidence>
<gene>
    <name evidence="1" type="ORF">SAMN05444340_1284</name>
</gene>
<dbReference type="AlphaFoldDB" id="A0A1H3NPI6"/>
<dbReference type="Proteomes" id="UP000199286">
    <property type="component" value="Unassembled WGS sequence"/>
</dbReference>
<accession>A0A1H3NPI6</accession>